<dbReference type="SUPFAM" id="SSF52540">
    <property type="entry name" value="P-loop containing nucleoside triphosphate hydrolases"/>
    <property type="match status" value="1"/>
</dbReference>
<name>A0A1T4K6T4_9ENTE</name>
<dbReference type="NCBIfam" id="TIGR02528">
    <property type="entry name" value="EutP"/>
    <property type="match status" value="1"/>
</dbReference>
<dbReference type="OrthoDB" id="6179at2"/>
<protein>
    <submittedName>
        <fullName evidence="2">Ethanolamine utilization protein EutP</fullName>
    </submittedName>
</protein>
<dbReference type="InterPro" id="IPR012381">
    <property type="entry name" value="EutP_PduV"/>
</dbReference>
<dbReference type="AlphaFoldDB" id="A0A1T4K6T4"/>
<dbReference type="PANTHER" id="PTHR40453">
    <property type="entry name" value="PROTEIN YOEF"/>
    <property type="match status" value="1"/>
</dbReference>
<organism evidence="2 3">
    <name type="scientific">Pilibacter termitis</name>
    <dbReference type="NCBI Taxonomy" id="263852"/>
    <lineage>
        <taxon>Bacteria</taxon>
        <taxon>Bacillati</taxon>
        <taxon>Bacillota</taxon>
        <taxon>Bacilli</taxon>
        <taxon>Lactobacillales</taxon>
        <taxon>Enterococcaceae</taxon>
        <taxon>Pilibacter</taxon>
    </lineage>
</organism>
<dbReference type="PIRSF" id="PIRSF036409">
    <property type="entry name" value="EutP_PduV"/>
    <property type="match status" value="1"/>
</dbReference>
<evidence type="ECO:0000313" key="2">
    <source>
        <dbReference type="EMBL" id="SJZ38121.1"/>
    </source>
</evidence>
<dbReference type="PANTHER" id="PTHR40453:SF1">
    <property type="entry name" value="PROTEIN YOEF"/>
    <property type="match status" value="1"/>
</dbReference>
<reference evidence="2 3" key="1">
    <citation type="submission" date="2017-02" db="EMBL/GenBank/DDBJ databases">
        <authorList>
            <person name="Peterson S.W."/>
        </authorList>
    </citation>
    <scope>NUCLEOTIDE SEQUENCE [LARGE SCALE GENOMIC DNA]</scope>
    <source>
        <strain evidence="2 3">ATCC BAA-1030</strain>
    </source>
</reference>
<evidence type="ECO:0000256" key="1">
    <source>
        <dbReference type="PIRNR" id="PIRNR036409"/>
    </source>
</evidence>
<dbReference type="Pfam" id="PF10662">
    <property type="entry name" value="PduV-EutP"/>
    <property type="match status" value="1"/>
</dbReference>
<dbReference type="Proteomes" id="UP000190328">
    <property type="component" value="Unassembled WGS sequence"/>
</dbReference>
<sequence>MQKIILMGAVGCGKTSLIQAMRGEDLNYNKTQTLEFIDEMIDTPGEYILHRKFIQSLTVTAAEADVVGLVQSVSEHEQIFSQGFGAMYPKTVIGIVTKMDLATDDAEIRFVETQLKEAGAERIFYVSSKEKVGLEKLHDFLSEGETIKKQEITK</sequence>
<dbReference type="GO" id="GO:0005524">
    <property type="term" value="F:ATP binding"/>
    <property type="evidence" value="ECO:0007669"/>
    <property type="project" value="UniProtKB-UniRule"/>
</dbReference>
<dbReference type="EMBL" id="FUXI01000001">
    <property type="protein sequence ID" value="SJZ38121.1"/>
    <property type="molecule type" value="Genomic_DNA"/>
</dbReference>
<keyword evidence="1" id="KW-0547">Nucleotide-binding</keyword>
<evidence type="ECO:0000313" key="3">
    <source>
        <dbReference type="Proteomes" id="UP000190328"/>
    </source>
</evidence>
<proteinExistence type="inferred from homology"/>
<dbReference type="Gene3D" id="3.40.50.300">
    <property type="entry name" value="P-loop containing nucleotide triphosphate hydrolases"/>
    <property type="match status" value="1"/>
</dbReference>
<gene>
    <name evidence="2" type="ORF">SAMN02745116_00117</name>
</gene>
<dbReference type="InterPro" id="IPR027417">
    <property type="entry name" value="P-loop_NTPase"/>
</dbReference>
<dbReference type="STRING" id="263852.SAMN02745116_00117"/>
<comment type="similarity">
    <text evidence="1">Belongs to the EutP/PduV family.</text>
</comment>
<dbReference type="CDD" id="cd00882">
    <property type="entry name" value="Ras_like_GTPase"/>
    <property type="match status" value="1"/>
</dbReference>
<accession>A0A1T4K6T4</accession>
<dbReference type="GO" id="GO:0006576">
    <property type="term" value="P:biogenic amine metabolic process"/>
    <property type="evidence" value="ECO:0007669"/>
    <property type="project" value="InterPro"/>
</dbReference>
<keyword evidence="3" id="KW-1185">Reference proteome</keyword>
<dbReference type="RefSeq" id="WP_078806087.1">
    <property type="nucleotide sequence ID" value="NZ_FUXI01000001.1"/>
</dbReference>